<dbReference type="PROSITE" id="PS51257">
    <property type="entry name" value="PROKAR_LIPOPROTEIN"/>
    <property type="match status" value="1"/>
</dbReference>
<dbReference type="AlphaFoldDB" id="A0ABD4TIC5"/>
<name>A0ABD4TIC5_9EURY</name>
<gene>
    <name evidence="1" type="ORF">FTO68_01040</name>
</gene>
<organism evidence="1 2">
    <name type="scientific">Methanocalculus taiwanensis</name>
    <dbReference type="NCBI Taxonomy" id="106207"/>
    <lineage>
        <taxon>Archaea</taxon>
        <taxon>Methanobacteriati</taxon>
        <taxon>Methanobacteriota</taxon>
        <taxon>Stenosarchaea group</taxon>
        <taxon>Methanomicrobia</taxon>
        <taxon>Methanomicrobiales</taxon>
        <taxon>Methanocalculaceae</taxon>
        <taxon>Methanocalculus</taxon>
    </lineage>
</organism>
<sequence>MTVATHKIGAILLLTLAAVLVSGCTFGTTPLDEIQKHVTLANDALEELSIIGGQTSTYTLEDELFLIDQIFYEMEEIPEENEEMMARYAAYRIWTDALRSASSIIGRDYQSYTAHLKRAAQHYDSFNYIGWRQELDEAGNVITTMERNALSAAYSLDEIPDGILSTKEQTELLRTRAAIMKIYQELPVLRNELSSAIQAT</sequence>
<comment type="caution">
    <text evidence="1">The sequence shown here is derived from an EMBL/GenBank/DDBJ whole genome shotgun (WGS) entry which is preliminary data.</text>
</comment>
<evidence type="ECO:0000313" key="1">
    <source>
        <dbReference type="EMBL" id="MCQ1537580.1"/>
    </source>
</evidence>
<dbReference type="RefSeq" id="WP_255331494.1">
    <property type="nucleotide sequence ID" value="NZ_VOTZ01000002.1"/>
</dbReference>
<proteinExistence type="predicted"/>
<keyword evidence="2" id="KW-1185">Reference proteome</keyword>
<dbReference type="EMBL" id="VOTZ01000002">
    <property type="protein sequence ID" value="MCQ1537580.1"/>
    <property type="molecule type" value="Genomic_DNA"/>
</dbReference>
<evidence type="ECO:0000313" key="2">
    <source>
        <dbReference type="Proteomes" id="UP001524383"/>
    </source>
</evidence>
<reference evidence="1 2" key="1">
    <citation type="submission" date="2019-08" db="EMBL/GenBank/DDBJ databases">
        <authorList>
            <person name="Chen S.-C."/>
            <person name="Lai M.-C."/>
            <person name="You Y.-T."/>
        </authorList>
    </citation>
    <scope>NUCLEOTIDE SEQUENCE [LARGE SCALE GENOMIC DNA]</scope>
    <source>
        <strain evidence="1 2">P2F9704a</strain>
    </source>
</reference>
<accession>A0ABD4TIC5</accession>
<dbReference type="Proteomes" id="UP001524383">
    <property type="component" value="Unassembled WGS sequence"/>
</dbReference>
<protein>
    <submittedName>
        <fullName evidence="1">Uncharacterized protein</fullName>
    </submittedName>
</protein>